<dbReference type="AlphaFoldDB" id="A0A2N4UE28"/>
<dbReference type="Proteomes" id="UP000234328">
    <property type="component" value="Unassembled WGS sequence"/>
</dbReference>
<feature type="signal peptide" evidence="3">
    <location>
        <begin position="1"/>
        <end position="28"/>
    </location>
</feature>
<dbReference type="InterPro" id="IPR039424">
    <property type="entry name" value="SBP_5"/>
</dbReference>
<dbReference type="GO" id="GO:0030288">
    <property type="term" value="C:outer membrane-bounded periplasmic space"/>
    <property type="evidence" value="ECO:0007669"/>
    <property type="project" value="UniProtKB-ARBA"/>
</dbReference>
<dbReference type="RefSeq" id="WP_102070540.1">
    <property type="nucleotide sequence ID" value="NZ_PDNV01000008.1"/>
</dbReference>
<evidence type="ECO:0000256" key="1">
    <source>
        <dbReference type="ARBA" id="ARBA00005695"/>
    </source>
</evidence>
<evidence type="ECO:0000256" key="2">
    <source>
        <dbReference type="ARBA" id="ARBA00022729"/>
    </source>
</evidence>
<comment type="similarity">
    <text evidence="1">Belongs to the bacterial solute-binding protein 5 family.</text>
</comment>
<accession>A0A2N4UE28</accession>
<dbReference type="Gene3D" id="3.40.190.10">
    <property type="entry name" value="Periplasmic binding protein-like II"/>
    <property type="match status" value="1"/>
</dbReference>
<evidence type="ECO:0000259" key="4">
    <source>
        <dbReference type="Pfam" id="PF00496"/>
    </source>
</evidence>
<dbReference type="GO" id="GO:1904680">
    <property type="term" value="F:peptide transmembrane transporter activity"/>
    <property type="evidence" value="ECO:0007669"/>
    <property type="project" value="TreeGrafter"/>
</dbReference>
<keyword evidence="6" id="KW-1185">Reference proteome</keyword>
<feature type="domain" description="Solute-binding protein family 5" evidence="4">
    <location>
        <begin position="83"/>
        <end position="465"/>
    </location>
</feature>
<dbReference type="PANTHER" id="PTHR30290">
    <property type="entry name" value="PERIPLASMIC BINDING COMPONENT OF ABC TRANSPORTER"/>
    <property type="match status" value="1"/>
</dbReference>
<dbReference type="PANTHER" id="PTHR30290:SF38">
    <property type="entry name" value="D,D-DIPEPTIDE-BINDING PERIPLASMIC PROTEIN DDPA-RELATED"/>
    <property type="match status" value="1"/>
</dbReference>
<dbReference type="OrthoDB" id="9801799at2"/>
<proteinExistence type="inferred from homology"/>
<dbReference type="PIRSF" id="PIRSF002741">
    <property type="entry name" value="MppA"/>
    <property type="match status" value="1"/>
</dbReference>
<evidence type="ECO:0000256" key="3">
    <source>
        <dbReference type="SAM" id="SignalP"/>
    </source>
</evidence>
<evidence type="ECO:0000313" key="6">
    <source>
        <dbReference type="Proteomes" id="UP000234328"/>
    </source>
</evidence>
<dbReference type="GO" id="GO:0043190">
    <property type="term" value="C:ATP-binding cassette (ABC) transporter complex"/>
    <property type="evidence" value="ECO:0007669"/>
    <property type="project" value="InterPro"/>
</dbReference>
<dbReference type="InterPro" id="IPR030678">
    <property type="entry name" value="Peptide/Ni-bd"/>
</dbReference>
<evidence type="ECO:0000313" key="5">
    <source>
        <dbReference type="EMBL" id="PLC53270.1"/>
    </source>
</evidence>
<dbReference type="GO" id="GO:0015833">
    <property type="term" value="P:peptide transport"/>
    <property type="evidence" value="ECO:0007669"/>
    <property type="project" value="TreeGrafter"/>
</dbReference>
<feature type="chain" id="PRO_5014969494" evidence="3">
    <location>
        <begin position="29"/>
        <end position="556"/>
    </location>
</feature>
<dbReference type="Gene3D" id="3.10.105.10">
    <property type="entry name" value="Dipeptide-binding Protein, Domain 3"/>
    <property type="match status" value="1"/>
</dbReference>
<organism evidence="5 6">
    <name type="scientific">Pollutimonas nitritireducens</name>
    <dbReference type="NCBI Taxonomy" id="2045209"/>
    <lineage>
        <taxon>Bacteria</taxon>
        <taxon>Pseudomonadati</taxon>
        <taxon>Pseudomonadota</taxon>
        <taxon>Betaproteobacteria</taxon>
        <taxon>Burkholderiales</taxon>
        <taxon>Alcaligenaceae</taxon>
        <taxon>Pollutimonas</taxon>
    </lineage>
</organism>
<dbReference type="EMBL" id="PDNV01000008">
    <property type="protein sequence ID" value="PLC53270.1"/>
    <property type="molecule type" value="Genomic_DNA"/>
</dbReference>
<dbReference type="Pfam" id="PF00496">
    <property type="entry name" value="SBP_bac_5"/>
    <property type="match status" value="1"/>
</dbReference>
<keyword evidence="2 3" id="KW-0732">Signal</keyword>
<gene>
    <name evidence="5" type="ORF">CR155_13385</name>
</gene>
<reference evidence="5 6" key="1">
    <citation type="submission" date="2017-10" db="EMBL/GenBank/DDBJ databases">
        <title>Two draft genome sequences of Pusillimonas sp. strains isolated from a nitrate- and radionuclide-contaminated groundwater in Russia.</title>
        <authorList>
            <person name="Grouzdev D.S."/>
            <person name="Tourova T.P."/>
            <person name="Goeva M.A."/>
            <person name="Babich T.L."/>
            <person name="Sokolova D.S."/>
            <person name="Abdullin R."/>
            <person name="Poltaraus A.B."/>
            <person name="Toshchakov S.V."/>
            <person name="Nazina T.N."/>
        </authorList>
    </citation>
    <scope>NUCLEOTIDE SEQUENCE [LARGE SCALE GENOMIC DNA]</scope>
    <source>
        <strain evidence="5 6">JR1/69-2-13</strain>
    </source>
</reference>
<name>A0A2N4UE28_9BURK</name>
<dbReference type="InterPro" id="IPR000914">
    <property type="entry name" value="SBP_5_dom"/>
</dbReference>
<dbReference type="Gene3D" id="3.90.76.10">
    <property type="entry name" value="Dipeptide-binding Protein, Domain 1"/>
    <property type="match status" value="1"/>
</dbReference>
<sequence length="556" mass="62684">MNVTRRGILALSSALIISPLSIGSTALAQEADKRRVITVAVQQIVNSGSLDPLREQSNVGSRLLPMIYSSLIELDAQGDLSQKPGVAESWKRIDDRTIEIKLRKGVRFHNGQELTAEDVAFSFGPERMFADTQARRPDQDDKTIAVDNGKKQMTTAGSTMAAPPPEVTAIARRLWPSLEAVKVVDAHTVHFVNAVADLTLEGRIARLGSEIVSKQAYLASKNWNEWAQAPVSAGPFKVKSFKQDQSLTLAAHDDYFGGKPNVREIRYVVVPEVSSRINGLLSGQYDFITDIPPDQIKTVEANPKFEVVGGPVLNHRIMVFDTSHPILANLKIRQALTHAIDRDVIVQALWDNRTSVPAGLQWEYYGDMYLQDWRAPEFDLELAKRLVKESGYKGEPIPYRVMNNYYTNQVQTAQILVEMWRAAGLNIELQMKENWQQVWDRSSPRGIRDWSNSAPYSDPVSSLVNQHGPNGQQQQNGEWTNAEFNTLSSVLETSVDAAQRRKTFQRMLEISEREDPAYTVLHRTALFYGKRKDIDWKWSPTFTMDFRASNIKFDKP</sequence>
<protein>
    <submittedName>
        <fullName evidence="5">ABC transporter substrate-binding protein</fullName>
    </submittedName>
</protein>
<dbReference type="CDD" id="cd08515">
    <property type="entry name" value="PBP2_NikA_DppA_OppA_like_10"/>
    <property type="match status" value="1"/>
</dbReference>
<comment type="caution">
    <text evidence="5">The sequence shown here is derived from an EMBL/GenBank/DDBJ whole genome shotgun (WGS) entry which is preliminary data.</text>
</comment>
<dbReference type="SUPFAM" id="SSF53850">
    <property type="entry name" value="Periplasmic binding protein-like II"/>
    <property type="match status" value="1"/>
</dbReference>